<dbReference type="InterPro" id="IPR005123">
    <property type="entry name" value="Oxoglu/Fe-dep_dioxygenase_dom"/>
</dbReference>
<dbReference type="InterPro" id="IPR032854">
    <property type="entry name" value="ALKBH3"/>
</dbReference>
<name>A0ABW3KGW7_9GAMM</name>
<comment type="caution">
    <text evidence="2">The sequence shown here is derived from an EMBL/GenBank/DDBJ whole genome shotgun (WGS) entry which is preliminary data.</text>
</comment>
<feature type="domain" description="Fe2OG dioxygenase" evidence="1">
    <location>
        <begin position="98"/>
        <end position="194"/>
    </location>
</feature>
<proteinExistence type="predicted"/>
<dbReference type="PANTHER" id="PTHR31212:SF4">
    <property type="entry name" value="ALPHA-KETOGLUTARATE-DEPENDENT DIOXYGENASE ALKB HOMOLOG 3"/>
    <property type="match status" value="1"/>
</dbReference>
<dbReference type="InterPro" id="IPR037151">
    <property type="entry name" value="AlkB-like_sf"/>
</dbReference>
<keyword evidence="2" id="KW-0223">Dioxygenase</keyword>
<keyword evidence="2" id="KW-0560">Oxidoreductase</keyword>
<dbReference type="PANTHER" id="PTHR31212">
    <property type="entry name" value="ALPHA-KETOGLUTARATE-DEPENDENT DIOXYGENASE ALKB HOMOLOG 3"/>
    <property type="match status" value="1"/>
</dbReference>
<evidence type="ECO:0000259" key="1">
    <source>
        <dbReference type="PROSITE" id="PS51471"/>
    </source>
</evidence>
<evidence type="ECO:0000313" key="2">
    <source>
        <dbReference type="EMBL" id="MFD1007555.1"/>
    </source>
</evidence>
<dbReference type="GO" id="GO:0051213">
    <property type="term" value="F:dioxygenase activity"/>
    <property type="evidence" value="ECO:0007669"/>
    <property type="project" value="UniProtKB-KW"/>
</dbReference>
<sequence>MQLWIDPPQWLTLEQGRLLWWPEAFAAEADSWQAQLGAEISWQQHQLTMFGRELDEPRLSCWMGDGRYRYSGKTREPTIWHPLVRDIARRIEAICEQPFNGVLLNLYRHGQDSMGWHADNEPELGVNPVIASLSLGVSRRFVLRHVNGERRQLLLTHGSLLVMAGEMQHHWQHALPKMAASEGERINLTFRLLNKR</sequence>
<keyword evidence="3" id="KW-1185">Reference proteome</keyword>
<reference evidence="3" key="1">
    <citation type="journal article" date="2019" name="Int. J. Syst. Evol. Microbiol.">
        <title>The Global Catalogue of Microorganisms (GCM) 10K type strain sequencing project: providing services to taxonomists for standard genome sequencing and annotation.</title>
        <authorList>
            <consortium name="The Broad Institute Genomics Platform"/>
            <consortium name="The Broad Institute Genome Sequencing Center for Infectious Disease"/>
            <person name="Wu L."/>
            <person name="Ma J."/>
        </authorList>
    </citation>
    <scope>NUCLEOTIDE SEQUENCE [LARGE SCALE GENOMIC DNA]</scope>
    <source>
        <strain evidence="3">CCUG 60525</strain>
    </source>
</reference>
<dbReference type="Pfam" id="PF13532">
    <property type="entry name" value="2OG-FeII_Oxy_2"/>
    <property type="match status" value="1"/>
</dbReference>
<dbReference type="PROSITE" id="PS51471">
    <property type="entry name" value="FE2OG_OXY"/>
    <property type="match status" value="1"/>
</dbReference>
<dbReference type="Gene3D" id="2.60.120.590">
    <property type="entry name" value="Alpha-ketoglutarate-dependent dioxygenase AlkB-like"/>
    <property type="match status" value="1"/>
</dbReference>
<gene>
    <name evidence="2" type="ORF">ACFQ1C_05215</name>
</gene>
<accession>A0ABW3KGW7</accession>
<dbReference type="Proteomes" id="UP001597048">
    <property type="component" value="Unassembled WGS sequence"/>
</dbReference>
<protein>
    <submittedName>
        <fullName evidence="2">Alpha-ketoglutarate-dependent dioxygenase AlkB family protein</fullName>
    </submittedName>
</protein>
<dbReference type="RefSeq" id="WP_379557481.1">
    <property type="nucleotide sequence ID" value="NZ_JBHTJS010000015.1"/>
</dbReference>
<evidence type="ECO:0000313" key="3">
    <source>
        <dbReference type="Proteomes" id="UP001597048"/>
    </source>
</evidence>
<dbReference type="EMBL" id="JBHTJS010000015">
    <property type="protein sequence ID" value="MFD1007555.1"/>
    <property type="molecule type" value="Genomic_DNA"/>
</dbReference>
<dbReference type="SUPFAM" id="SSF51197">
    <property type="entry name" value="Clavaminate synthase-like"/>
    <property type="match status" value="1"/>
</dbReference>
<organism evidence="2 3">
    <name type="scientific">Oceanisphaera ostreae</name>
    <dbReference type="NCBI Taxonomy" id="914151"/>
    <lineage>
        <taxon>Bacteria</taxon>
        <taxon>Pseudomonadati</taxon>
        <taxon>Pseudomonadota</taxon>
        <taxon>Gammaproteobacteria</taxon>
        <taxon>Aeromonadales</taxon>
        <taxon>Aeromonadaceae</taxon>
        <taxon>Oceanisphaera</taxon>
    </lineage>
</organism>
<dbReference type="InterPro" id="IPR027450">
    <property type="entry name" value="AlkB-like"/>
</dbReference>